<dbReference type="SUPFAM" id="SSF55811">
    <property type="entry name" value="Nudix"/>
    <property type="match status" value="1"/>
</dbReference>
<keyword evidence="2" id="KW-0378">Hydrolase</keyword>
<dbReference type="Proteomes" id="UP000477951">
    <property type="component" value="Unassembled WGS sequence"/>
</dbReference>
<evidence type="ECO:0000256" key="1">
    <source>
        <dbReference type="ARBA" id="ARBA00001946"/>
    </source>
</evidence>
<dbReference type="InterPro" id="IPR020084">
    <property type="entry name" value="NUDIX_hydrolase_CS"/>
</dbReference>
<proteinExistence type="predicted"/>
<dbReference type="PROSITE" id="PS00893">
    <property type="entry name" value="NUDIX_BOX"/>
    <property type="match status" value="1"/>
</dbReference>
<feature type="domain" description="Nudix hydrolase" evidence="3">
    <location>
        <begin position="1"/>
        <end position="129"/>
    </location>
</feature>
<evidence type="ECO:0000313" key="4">
    <source>
        <dbReference type="EMBL" id="MUZ75914.1"/>
    </source>
</evidence>
<organism evidence="4 5">
    <name type="scientific">Agrobacterium vitis</name>
    <name type="common">Rhizobium vitis</name>
    <dbReference type="NCBI Taxonomy" id="373"/>
    <lineage>
        <taxon>Bacteria</taxon>
        <taxon>Pseudomonadati</taxon>
        <taxon>Pseudomonadota</taxon>
        <taxon>Alphaproteobacteria</taxon>
        <taxon>Hyphomicrobiales</taxon>
        <taxon>Rhizobiaceae</taxon>
        <taxon>Rhizobium/Agrobacterium group</taxon>
        <taxon>Agrobacterium</taxon>
    </lineage>
</organism>
<name>A0A6L6VJR3_AGRVI</name>
<dbReference type="InterPro" id="IPR000086">
    <property type="entry name" value="NUDIX_hydrolase_dom"/>
</dbReference>
<dbReference type="EMBL" id="WPHR01000040">
    <property type="protein sequence ID" value="MUZ75914.1"/>
    <property type="molecule type" value="Genomic_DNA"/>
</dbReference>
<gene>
    <name evidence="4" type="ORF">GOZ90_24955</name>
</gene>
<protein>
    <submittedName>
        <fullName evidence="4">NUDIX domain-containing protein</fullName>
    </submittedName>
</protein>
<evidence type="ECO:0000256" key="2">
    <source>
        <dbReference type="ARBA" id="ARBA00022801"/>
    </source>
</evidence>
<comment type="caution">
    <text evidence="4">The sequence shown here is derived from an EMBL/GenBank/DDBJ whole genome shotgun (WGS) entry which is preliminary data.</text>
</comment>
<dbReference type="Gene3D" id="3.90.79.10">
    <property type="entry name" value="Nucleoside Triphosphate Pyrophosphohydrolase"/>
    <property type="match status" value="1"/>
</dbReference>
<evidence type="ECO:0000313" key="5">
    <source>
        <dbReference type="Proteomes" id="UP000477951"/>
    </source>
</evidence>
<dbReference type="InterPro" id="IPR015797">
    <property type="entry name" value="NUDIX_hydrolase-like_dom_sf"/>
</dbReference>
<dbReference type="GO" id="GO:0016787">
    <property type="term" value="F:hydrolase activity"/>
    <property type="evidence" value="ECO:0007669"/>
    <property type="project" value="UniProtKB-KW"/>
</dbReference>
<dbReference type="RefSeq" id="WP_156616458.1">
    <property type="nucleotide sequence ID" value="NZ_WPHR01000040.1"/>
</dbReference>
<sequence length="129" mass="14766">MLFYWMNVEKTCPVVTRASELGLEVLAFMHPSAGNQFVKGTIEKGEQPRNAAKRELLEESGLVCPYAMEPLGILPIGPDKTLWHFFAWRSTGLPDRWCHAAEDDFGHTFAFFWHPIKSPLNGNWHPIFH</sequence>
<dbReference type="AlphaFoldDB" id="A0A6L6VJR3"/>
<reference evidence="4 5" key="1">
    <citation type="submission" date="2019-12" db="EMBL/GenBank/DDBJ databases">
        <title>Whole-genome sequencing of Allorhizobium vitis.</title>
        <authorList>
            <person name="Gan H.M."/>
            <person name="Szegedi E."/>
            <person name="Burr T."/>
            <person name="Savka M.A."/>
        </authorList>
    </citation>
    <scope>NUCLEOTIDE SEQUENCE [LARGE SCALE GENOMIC DNA]</scope>
    <source>
        <strain evidence="4 5">CG516</strain>
    </source>
</reference>
<accession>A0A6L6VJR3</accession>
<evidence type="ECO:0000259" key="3">
    <source>
        <dbReference type="PROSITE" id="PS51462"/>
    </source>
</evidence>
<dbReference type="Pfam" id="PF00293">
    <property type="entry name" value="NUDIX"/>
    <property type="match status" value="1"/>
</dbReference>
<dbReference type="PROSITE" id="PS51462">
    <property type="entry name" value="NUDIX"/>
    <property type="match status" value="1"/>
</dbReference>
<comment type="cofactor">
    <cofactor evidence="1">
        <name>Mg(2+)</name>
        <dbReference type="ChEBI" id="CHEBI:18420"/>
    </cofactor>
</comment>